<dbReference type="SUPFAM" id="SSF53448">
    <property type="entry name" value="Nucleotide-diphospho-sugar transferases"/>
    <property type="match status" value="1"/>
</dbReference>
<dbReference type="Proteomes" id="UP001595925">
    <property type="component" value="Unassembled WGS sequence"/>
</dbReference>
<evidence type="ECO:0000313" key="2">
    <source>
        <dbReference type="Proteomes" id="UP001595925"/>
    </source>
</evidence>
<reference evidence="1 2" key="1">
    <citation type="journal article" date="2019" name="Int. J. Syst. Evol. Microbiol.">
        <title>The Global Catalogue of Microorganisms (GCM) 10K type strain sequencing project: providing services to taxonomists for standard genome sequencing and annotation.</title>
        <authorList>
            <consortium name="The Broad Institute Genomics Platform"/>
            <consortium name="The Broad Institute Genome Sequencing Center for Infectious Disease"/>
            <person name="Wu L."/>
            <person name="Ma J."/>
        </authorList>
    </citation>
    <scope>NUCLEOTIDE SEQUENCE [LARGE SCALE GENOMIC DNA]</scope>
    <source>
        <strain evidence="1 2">CGMCC 1.15824</strain>
    </source>
</reference>
<dbReference type="EMBL" id="JBHSJG010000053">
    <property type="protein sequence ID" value="MFC4989673.1"/>
    <property type="molecule type" value="Genomic_DNA"/>
</dbReference>
<organism evidence="1 2">
    <name type="scientific">Saliphagus infecundisoli</name>
    <dbReference type="NCBI Taxonomy" id="1849069"/>
    <lineage>
        <taxon>Archaea</taxon>
        <taxon>Methanobacteriati</taxon>
        <taxon>Methanobacteriota</taxon>
        <taxon>Stenosarchaea group</taxon>
        <taxon>Halobacteria</taxon>
        <taxon>Halobacteriales</taxon>
        <taxon>Natrialbaceae</taxon>
        <taxon>Saliphagus</taxon>
    </lineage>
</organism>
<gene>
    <name evidence="1" type="ORF">ACFPFO_18310</name>
</gene>
<dbReference type="PANTHER" id="PTHR21485:SF3">
    <property type="entry name" value="N-ACYLNEURAMINATE CYTIDYLYLTRANSFERASE"/>
    <property type="match status" value="1"/>
</dbReference>
<dbReference type="InterPro" id="IPR050793">
    <property type="entry name" value="CMP-NeuNAc_synthase"/>
</dbReference>
<dbReference type="PANTHER" id="PTHR21485">
    <property type="entry name" value="HAD SUPERFAMILY MEMBERS CMAS AND KDSC"/>
    <property type="match status" value="1"/>
</dbReference>
<dbReference type="Pfam" id="PF02348">
    <property type="entry name" value="CTP_transf_3"/>
    <property type="match status" value="1"/>
</dbReference>
<dbReference type="GO" id="GO:0016779">
    <property type="term" value="F:nucleotidyltransferase activity"/>
    <property type="evidence" value="ECO:0007669"/>
    <property type="project" value="UniProtKB-KW"/>
</dbReference>
<keyword evidence="2" id="KW-1185">Reference proteome</keyword>
<dbReference type="InterPro" id="IPR029044">
    <property type="entry name" value="Nucleotide-diphossugar_trans"/>
</dbReference>
<evidence type="ECO:0000313" key="1">
    <source>
        <dbReference type="EMBL" id="MFC4989673.1"/>
    </source>
</evidence>
<dbReference type="InterPro" id="IPR003329">
    <property type="entry name" value="Cytidylyl_trans"/>
</dbReference>
<dbReference type="Gene3D" id="3.90.550.10">
    <property type="entry name" value="Spore Coat Polysaccharide Biosynthesis Protein SpsA, Chain A"/>
    <property type="match status" value="1"/>
</dbReference>
<keyword evidence="1" id="KW-0548">Nucleotidyltransferase</keyword>
<name>A0ABD5QIY3_9EURY</name>
<sequence length="234" mass="24868">MAVALVPARGGSKGIPGKNVTPFLGDPLIAHTIAQADAADAIESTYVSTDDDEIADASREAGAGVIDRPESIAGDRSPTEAALTHALEVLENDGVEPEVAVLLQCTSPLRRPADIDATVDLVEGEYDSALSACADHSFFWEQEGESASPVNYDPAERPMRQEMADRYRENGSVYAFEPAVLREESARLGGRVGIHEMPELLSFEVDTPEDLTLLEAIADVIGFEATAGELGGRT</sequence>
<protein>
    <submittedName>
        <fullName evidence="1">Cytidylyltransferase domain-containing protein</fullName>
    </submittedName>
</protein>
<dbReference type="CDD" id="cd02513">
    <property type="entry name" value="CMP-NeuAc_Synthase"/>
    <property type="match status" value="1"/>
</dbReference>
<comment type="caution">
    <text evidence="1">The sequence shown here is derived from an EMBL/GenBank/DDBJ whole genome shotgun (WGS) entry which is preliminary data.</text>
</comment>
<keyword evidence="1" id="KW-0808">Transferase</keyword>
<dbReference type="RefSeq" id="WP_224829328.1">
    <property type="nucleotide sequence ID" value="NZ_JAIVEF010000019.1"/>
</dbReference>
<proteinExistence type="predicted"/>
<accession>A0ABD5QIY3</accession>
<dbReference type="AlphaFoldDB" id="A0ABD5QIY3"/>